<organism evidence="8 9">
    <name type="scientific">Mesorhabditis belari</name>
    <dbReference type="NCBI Taxonomy" id="2138241"/>
    <lineage>
        <taxon>Eukaryota</taxon>
        <taxon>Metazoa</taxon>
        <taxon>Ecdysozoa</taxon>
        <taxon>Nematoda</taxon>
        <taxon>Chromadorea</taxon>
        <taxon>Rhabditida</taxon>
        <taxon>Rhabditina</taxon>
        <taxon>Rhabditomorpha</taxon>
        <taxon>Rhabditoidea</taxon>
        <taxon>Rhabditidae</taxon>
        <taxon>Mesorhabditinae</taxon>
        <taxon>Mesorhabditis</taxon>
    </lineage>
</organism>
<dbReference type="Proteomes" id="UP000887575">
    <property type="component" value="Unassembled WGS sequence"/>
</dbReference>
<dbReference type="PRINTS" id="PR00463">
    <property type="entry name" value="EP450I"/>
</dbReference>
<reference evidence="9" key="1">
    <citation type="submission" date="2024-02" db="UniProtKB">
        <authorList>
            <consortium name="WormBaseParasite"/>
        </authorList>
    </citation>
    <scope>IDENTIFICATION</scope>
</reference>
<dbReference type="InterPro" id="IPR001128">
    <property type="entry name" value="Cyt_P450"/>
</dbReference>
<dbReference type="WBParaSite" id="MBELARI_LOCUS4117">
    <property type="protein sequence ID" value="MBELARI_LOCUS4117"/>
    <property type="gene ID" value="MBELARI_LOCUS4117"/>
</dbReference>
<dbReference type="GO" id="GO:0016712">
    <property type="term" value="F:oxidoreductase activity, acting on paired donors, with incorporation or reduction of molecular oxygen, reduced flavin or flavoprotein as one donor, and incorporation of one atom of oxygen"/>
    <property type="evidence" value="ECO:0007669"/>
    <property type="project" value="TreeGrafter"/>
</dbReference>
<keyword evidence="4" id="KW-0560">Oxidoreductase</keyword>
<evidence type="ECO:0000256" key="4">
    <source>
        <dbReference type="ARBA" id="ARBA00023002"/>
    </source>
</evidence>
<dbReference type="GO" id="GO:0006082">
    <property type="term" value="P:organic acid metabolic process"/>
    <property type="evidence" value="ECO:0007669"/>
    <property type="project" value="TreeGrafter"/>
</dbReference>
<dbReference type="PANTHER" id="PTHR24300:SF375">
    <property type="entry name" value="CYTOCHROME P450 FAMILY"/>
    <property type="match status" value="1"/>
</dbReference>
<dbReference type="GO" id="GO:0005737">
    <property type="term" value="C:cytoplasm"/>
    <property type="evidence" value="ECO:0007669"/>
    <property type="project" value="TreeGrafter"/>
</dbReference>
<dbReference type="GO" id="GO:0020037">
    <property type="term" value="F:heme binding"/>
    <property type="evidence" value="ECO:0007669"/>
    <property type="project" value="InterPro"/>
</dbReference>
<sequence length="503" mass="58962">MLFVLGLISLLTFITWQYYKKTKLPPGPYPWLFFGNIPELLYLSLFEKLDILEIYQWLMQKYGKVFTLWLGPMPTVNICDYEVMYDVFVRRGNEHSRRYEVPFLCLPRSDNSGKIHGVMMSNDDLWNEHRKFIVRVLKNFGIGKGIIEDRIMDEFERQFAGVEKKMENGSATIDFSKLVDLCIGNTINRIIFGYRFDEDNYKNFHSVKVPLDEAYANVTTFHNFLRSWFKSLPYLNKFYDNIMIPQEKVLKFAEMEAKKRHEAIENGTYSLEGEPMDFIDAYLMEQRRLGGNETTMNDFGLYTDILDLWVGGQETTSLTLNWAFIFLLRHPEVVEKCRKEIHMATDGIRDVRVSDKESTPYVNATITEILRLSHILNLNLMRETIGESKFGDYTVPAGTKFSPVVSVIMMDPKNFEQPNQFRPERFIENPSKAELVVPFLIGRRVCFGEPLARNELYLFITNVLQRYAIAEDPKCPLEKEVRVRLDGWINRVKPYKMKLTKLN</sequence>
<dbReference type="Pfam" id="PF00067">
    <property type="entry name" value="p450"/>
    <property type="match status" value="1"/>
</dbReference>
<protein>
    <submittedName>
        <fullName evidence="9">Cytochrome P450</fullName>
    </submittedName>
</protein>
<evidence type="ECO:0000256" key="1">
    <source>
        <dbReference type="ARBA" id="ARBA00001971"/>
    </source>
</evidence>
<keyword evidence="6" id="KW-0503">Monooxygenase</keyword>
<keyword evidence="7" id="KW-0349">Heme</keyword>
<dbReference type="InterPro" id="IPR002401">
    <property type="entry name" value="Cyt_P450_E_grp-I"/>
</dbReference>
<comment type="cofactor">
    <cofactor evidence="1 7">
        <name>heme</name>
        <dbReference type="ChEBI" id="CHEBI:30413"/>
    </cofactor>
</comment>
<keyword evidence="5 7" id="KW-0408">Iron</keyword>
<evidence type="ECO:0000256" key="2">
    <source>
        <dbReference type="ARBA" id="ARBA00010617"/>
    </source>
</evidence>
<keyword evidence="3 7" id="KW-0479">Metal-binding</keyword>
<evidence type="ECO:0000313" key="9">
    <source>
        <dbReference type="WBParaSite" id="MBELARI_LOCUS4117"/>
    </source>
</evidence>
<evidence type="ECO:0000256" key="7">
    <source>
        <dbReference type="PIRSR" id="PIRSR602401-1"/>
    </source>
</evidence>
<evidence type="ECO:0000256" key="6">
    <source>
        <dbReference type="ARBA" id="ARBA00023033"/>
    </source>
</evidence>
<dbReference type="PRINTS" id="PR00385">
    <property type="entry name" value="P450"/>
</dbReference>
<dbReference type="SUPFAM" id="SSF48264">
    <property type="entry name" value="Cytochrome P450"/>
    <property type="match status" value="1"/>
</dbReference>
<dbReference type="AlphaFoldDB" id="A0AAF3FB81"/>
<proteinExistence type="inferred from homology"/>
<dbReference type="InterPro" id="IPR050182">
    <property type="entry name" value="Cytochrome_P450_fam2"/>
</dbReference>
<accession>A0AAF3FB81</accession>
<dbReference type="GO" id="GO:0006805">
    <property type="term" value="P:xenobiotic metabolic process"/>
    <property type="evidence" value="ECO:0007669"/>
    <property type="project" value="TreeGrafter"/>
</dbReference>
<dbReference type="Gene3D" id="1.10.630.10">
    <property type="entry name" value="Cytochrome P450"/>
    <property type="match status" value="1"/>
</dbReference>
<name>A0AAF3FB81_9BILA</name>
<dbReference type="FunFam" id="1.10.630.10:FF:000036">
    <property type="entry name" value="CYtochrome P450 family"/>
    <property type="match status" value="1"/>
</dbReference>
<keyword evidence="8" id="KW-1185">Reference proteome</keyword>
<evidence type="ECO:0000256" key="3">
    <source>
        <dbReference type="ARBA" id="ARBA00022723"/>
    </source>
</evidence>
<dbReference type="PANTHER" id="PTHR24300">
    <property type="entry name" value="CYTOCHROME P450 508A4-RELATED"/>
    <property type="match status" value="1"/>
</dbReference>
<dbReference type="GO" id="GO:0005506">
    <property type="term" value="F:iron ion binding"/>
    <property type="evidence" value="ECO:0007669"/>
    <property type="project" value="InterPro"/>
</dbReference>
<feature type="binding site" description="axial binding residue" evidence="7">
    <location>
        <position position="446"/>
    </location>
    <ligand>
        <name>heme</name>
        <dbReference type="ChEBI" id="CHEBI:30413"/>
    </ligand>
    <ligandPart>
        <name>Fe</name>
        <dbReference type="ChEBI" id="CHEBI:18248"/>
    </ligandPart>
</feature>
<comment type="similarity">
    <text evidence="2">Belongs to the cytochrome P450 family.</text>
</comment>
<evidence type="ECO:0000313" key="8">
    <source>
        <dbReference type="Proteomes" id="UP000887575"/>
    </source>
</evidence>
<evidence type="ECO:0000256" key="5">
    <source>
        <dbReference type="ARBA" id="ARBA00023004"/>
    </source>
</evidence>
<dbReference type="InterPro" id="IPR036396">
    <property type="entry name" value="Cyt_P450_sf"/>
</dbReference>